<keyword evidence="3" id="KW-1185">Reference proteome</keyword>
<organism evidence="2 3">
    <name type="scientific">Bemisia tabaci</name>
    <name type="common">Sweetpotato whitefly</name>
    <name type="synonym">Aleurodes tabaci</name>
    <dbReference type="NCBI Taxonomy" id="7038"/>
    <lineage>
        <taxon>Eukaryota</taxon>
        <taxon>Metazoa</taxon>
        <taxon>Ecdysozoa</taxon>
        <taxon>Arthropoda</taxon>
        <taxon>Hexapoda</taxon>
        <taxon>Insecta</taxon>
        <taxon>Pterygota</taxon>
        <taxon>Neoptera</taxon>
        <taxon>Paraneoptera</taxon>
        <taxon>Hemiptera</taxon>
        <taxon>Sternorrhyncha</taxon>
        <taxon>Aleyrodoidea</taxon>
        <taxon>Aleyrodidae</taxon>
        <taxon>Aleyrodinae</taxon>
        <taxon>Bemisia</taxon>
    </lineage>
</organism>
<sequence>MARLRRTFLQEDEQLWLVTDKVHEVLRHKVPIGKVAKLLACTYDITTCTPEETWSILRGSEDAQLEWIVSTLVLAEERIQWKELSTGIKGEPLRRLYCEGVGDEDPGDWRQPKPVQEESTSSQINSQSPHKLS</sequence>
<reference evidence="2" key="1">
    <citation type="submission" date="2021-12" db="EMBL/GenBank/DDBJ databases">
        <authorList>
            <person name="King R."/>
        </authorList>
    </citation>
    <scope>NUCLEOTIDE SEQUENCE</scope>
</reference>
<evidence type="ECO:0000256" key="1">
    <source>
        <dbReference type="SAM" id="MobiDB-lite"/>
    </source>
</evidence>
<feature type="region of interest" description="Disordered" evidence="1">
    <location>
        <begin position="103"/>
        <end position="133"/>
    </location>
</feature>
<proteinExistence type="predicted"/>
<dbReference type="AlphaFoldDB" id="A0A9N9ZYF7"/>
<name>A0A9N9ZYF7_BEMTA</name>
<accession>A0A9N9ZYF7</accession>
<protein>
    <submittedName>
        <fullName evidence="2">Uncharacterized protein</fullName>
    </submittedName>
</protein>
<gene>
    <name evidence="2" type="ORF">BEMITA_LOCUS248</name>
</gene>
<dbReference type="EMBL" id="OU963862">
    <property type="protein sequence ID" value="CAH0380483.1"/>
    <property type="molecule type" value="Genomic_DNA"/>
</dbReference>
<dbReference type="Proteomes" id="UP001152759">
    <property type="component" value="Chromosome 1"/>
</dbReference>
<evidence type="ECO:0000313" key="3">
    <source>
        <dbReference type="Proteomes" id="UP001152759"/>
    </source>
</evidence>
<evidence type="ECO:0000313" key="2">
    <source>
        <dbReference type="EMBL" id="CAH0380483.1"/>
    </source>
</evidence>
<feature type="compositionally biased region" description="Polar residues" evidence="1">
    <location>
        <begin position="117"/>
        <end position="133"/>
    </location>
</feature>